<evidence type="ECO:0000313" key="8">
    <source>
        <dbReference type="EMBL" id="EMS25848.1"/>
    </source>
</evidence>
<dbReference type="OrthoDB" id="196717at2759"/>
<dbReference type="PANTHER" id="PTHR10414">
    <property type="entry name" value="ETHANOLAMINEPHOSPHOTRANSFERASE"/>
    <property type="match status" value="1"/>
</dbReference>
<keyword evidence="4 7" id="KW-0472">Membrane</keyword>
<dbReference type="PANTHER" id="PTHR10414:SF37">
    <property type="entry name" value="BB IN A BOXCAR, ISOFORM C"/>
    <property type="match status" value="1"/>
</dbReference>
<dbReference type="eggNOG" id="KOG2877">
    <property type="taxonomic scope" value="Eukaryota"/>
</dbReference>
<keyword evidence="3 5" id="KW-0808">Transferase</keyword>
<evidence type="ECO:0000256" key="1">
    <source>
        <dbReference type="ARBA" id="ARBA00004370"/>
    </source>
</evidence>
<dbReference type="GeneID" id="27364289"/>
<dbReference type="EMBL" id="KB722642">
    <property type="protein sequence ID" value="EMS25848.1"/>
    <property type="molecule type" value="Genomic_DNA"/>
</dbReference>
<dbReference type="Proteomes" id="UP000016926">
    <property type="component" value="Unassembled WGS sequence"/>
</dbReference>
<evidence type="ECO:0000256" key="4">
    <source>
        <dbReference type="ARBA" id="ARBA00023136"/>
    </source>
</evidence>
<dbReference type="InterPro" id="IPR000462">
    <property type="entry name" value="CDP-OH_P_trans"/>
</dbReference>
<evidence type="ECO:0000256" key="3">
    <source>
        <dbReference type="ARBA" id="ARBA00022679"/>
    </source>
</evidence>
<feature type="transmembrane region" description="Helical" evidence="7">
    <location>
        <begin position="214"/>
        <end position="237"/>
    </location>
</feature>
<dbReference type="GO" id="GO:0008654">
    <property type="term" value="P:phospholipid biosynthetic process"/>
    <property type="evidence" value="ECO:0007669"/>
    <property type="project" value="InterPro"/>
</dbReference>
<dbReference type="InterPro" id="IPR048254">
    <property type="entry name" value="CDP_ALCOHOL_P_TRANSF_CS"/>
</dbReference>
<evidence type="ECO:0000256" key="5">
    <source>
        <dbReference type="RuleBase" id="RU003750"/>
    </source>
</evidence>
<proteinExistence type="inferred from homology"/>
<keyword evidence="7" id="KW-1133">Transmembrane helix</keyword>
<evidence type="ECO:0000256" key="2">
    <source>
        <dbReference type="ARBA" id="ARBA00010441"/>
    </source>
</evidence>
<keyword evidence="7" id="KW-0812">Transmembrane</keyword>
<gene>
    <name evidence="8" type="ORF">RHTO_00276</name>
</gene>
<sequence>MGIYIPSSKRDRLLKYKYSSTDLSLTSRYILNPYWNRLVLLFPKNMAPNAITLLGLSLIFLNFLSLLYYNPTLSTGTKPLHVSKGGTWDPLFPPTSTHPSILSSFFTWLTGRSAADLADQGAPRWLYWTFAVGLFMYQSLDAIDGKQARRTGTSGPLGELFDHGCDALNTTLGCLLCASSLNLGLSWWTVASLIATHCNFMLTTWEEFHTGTLFLSAFSGPVEGILLIVAIFAVTGFKGAPKFPRLLRRAVIDKAQPTGPQFWDTGVLTALGLHPSTNSLLASLPFQVKDLPINDLFLCFSAIGLLFNIVAAIHNVYLSLPAESRNILHLFRPLTRLSPYIIHTAAMLSWLHSRERLLLRTTLFIPFALFWGISFAHHVQLLILAHLTKSPFPAAWKHPLLLLAVLAAVDAHFGIVQTDKASVKHTVLACLAIGTLVYAHFVWEVIGDICAFYDIGCLTIKRKPAPGTPGYQPSPAEIARKQGKADEPIKEDGVPLTHEVDKTGRKVPTEAGLLKRQKGE</sequence>
<dbReference type="GO" id="GO:0016020">
    <property type="term" value="C:membrane"/>
    <property type="evidence" value="ECO:0007669"/>
    <property type="project" value="UniProtKB-SubCell"/>
</dbReference>
<feature type="transmembrane region" description="Helical" evidence="7">
    <location>
        <begin position="399"/>
        <end position="416"/>
    </location>
</feature>
<dbReference type="InterPro" id="IPR043130">
    <property type="entry name" value="CDP-OH_PTrfase_TM_dom"/>
</dbReference>
<feature type="region of interest" description="Disordered" evidence="6">
    <location>
        <begin position="467"/>
        <end position="520"/>
    </location>
</feature>
<evidence type="ECO:0000256" key="6">
    <source>
        <dbReference type="SAM" id="MobiDB-lite"/>
    </source>
</evidence>
<organism evidence="8 9">
    <name type="scientific">Rhodotorula toruloides (strain NP11)</name>
    <name type="common">Yeast</name>
    <name type="synonym">Rhodosporidium toruloides</name>
    <dbReference type="NCBI Taxonomy" id="1130832"/>
    <lineage>
        <taxon>Eukaryota</taxon>
        <taxon>Fungi</taxon>
        <taxon>Dikarya</taxon>
        <taxon>Basidiomycota</taxon>
        <taxon>Pucciniomycotina</taxon>
        <taxon>Microbotryomycetes</taxon>
        <taxon>Sporidiobolales</taxon>
        <taxon>Sporidiobolaceae</taxon>
        <taxon>Rhodotorula</taxon>
    </lineage>
</organism>
<comment type="similarity">
    <text evidence="2 5">Belongs to the CDP-alcohol phosphatidyltransferase class-I family.</text>
</comment>
<dbReference type="AlphaFoldDB" id="M7XZT2"/>
<dbReference type="GO" id="GO:0016780">
    <property type="term" value="F:phosphotransferase activity, for other substituted phosphate groups"/>
    <property type="evidence" value="ECO:0007669"/>
    <property type="project" value="InterPro"/>
</dbReference>
<evidence type="ECO:0000256" key="7">
    <source>
        <dbReference type="SAM" id="Phobius"/>
    </source>
</evidence>
<feature type="transmembrane region" description="Helical" evidence="7">
    <location>
        <begin position="50"/>
        <end position="69"/>
    </location>
</feature>
<dbReference type="InterPro" id="IPR014472">
    <property type="entry name" value="CHOPT"/>
</dbReference>
<feature type="transmembrane region" description="Helical" evidence="7">
    <location>
        <begin position="296"/>
        <end position="318"/>
    </location>
</feature>
<keyword evidence="9" id="KW-1185">Reference proteome</keyword>
<comment type="subcellular location">
    <subcellularLocation>
        <location evidence="1">Membrane</location>
    </subcellularLocation>
</comment>
<dbReference type="PROSITE" id="PS00379">
    <property type="entry name" value="CDP_ALCOHOL_P_TRANSF"/>
    <property type="match status" value="1"/>
</dbReference>
<feature type="transmembrane region" description="Helical" evidence="7">
    <location>
        <begin position="423"/>
        <end position="443"/>
    </location>
</feature>
<name>M7XZT2_RHOT1</name>
<dbReference type="Gene3D" id="1.20.120.1760">
    <property type="match status" value="1"/>
</dbReference>
<feature type="transmembrane region" description="Helical" evidence="7">
    <location>
        <begin position="363"/>
        <end position="387"/>
    </location>
</feature>
<dbReference type="HOGENOM" id="CLU_035066_5_0_1"/>
<feature type="compositionally biased region" description="Basic and acidic residues" evidence="6">
    <location>
        <begin position="478"/>
        <end position="508"/>
    </location>
</feature>
<evidence type="ECO:0000313" key="9">
    <source>
        <dbReference type="Proteomes" id="UP000016926"/>
    </source>
</evidence>
<dbReference type="RefSeq" id="XP_016276967.1">
    <property type="nucleotide sequence ID" value="XM_016413960.1"/>
</dbReference>
<protein>
    <submittedName>
        <fullName evidence="8">Diacylglycerol cholinephosphotransferase</fullName>
    </submittedName>
</protein>
<reference evidence="8 9" key="1">
    <citation type="journal article" date="2012" name="Nat. Commun.">
        <title>A multi-omic map of the lipid-producing yeast Rhodosporidium toruloides.</title>
        <authorList>
            <person name="Zhu Z."/>
            <person name="Zhang S."/>
            <person name="Liu H."/>
            <person name="Shen H."/>
            <person name="Lin X."/>
            <person name="Yang F."/>
            <person name="Zhou Y.J."/>
            <person name="Jin G."/>
            <person name="Ye M."/>
            <person name="Zou H."/>
            <person name="Zou H."/>
            <person name="Zhao Z.K."/>
        </authorList>
    </citation>
    <scope>NUCLEOTIDE SEQUENCE [LARGE SCALE GENOMIC DNA]</scope>
    <source>
        <strain evidence="8 9">NP11</strain>
    </source>
</reference>
<dbReference type="Pfam" id="PF01066">
    <property type="entry name" value="CDP-OH_P_transf"/>
    <property type="match status" value="1"/>
</dbReference>
<accession>M7XZT2</accession>